<keyword evidence="8" id="KW-1185">Reference proteome</keyword>
<dbReference type="InterPro" id="IPR050833">
    <property type="entry name" value="Poly_Biosynth_Transport"/>
</dbReference>
<feature type="transmembrane region" description="Helical" evidence="6">
    <location>
        <begin position="326"/>
        <end position="347"/>
    </location>
</feature>
<evidence type="ECO:0000313" key="8">
    <source>
        <dbReference type="Proteomes" id="UP000195101"/>
    </source>
</evidence>
<sequence length="463" mass="46566">MTALPSASRRALLVMGATVVTGLVTYVFLGIVSRGVAALAPDAATGDAAFDLFSVFWSVALVVGFGLFLPVEQELARLGAHGRDVRAAVRSALALSSVVALAGVVAVAAASPLLLGAGMPPGLVVAYALVAPVSALQFTARGAMVARGDVPAYSRVLLADSGLRVVLALGVLLLLTLTDLPDAVSWFAAALLAAIGLAHVPVLLRLRSRGGDAVPAAARPGDAVDPALVAVEGAVVDEADEGPGAGIRRAYLALLGAGICAQLLLNAGPVVIAALDRTVGTAGAFQATFSVARVPLFMLVPLQGLIVPPLVAYVRRGETAALIRRMSLLAAAIAGVGVVAGVVAALAGPWVITLVFGTGRSLPALDVGILVLGVFAHVGLVIGTQALIATDRHRDSSLAWVIALAAAAAATALLQGPLGWATAIAAGFGAGSLIGWITALLRLRAVGTRQARLARAHTNKETP</sequence>
<feature type="transmembrane region" description="Helical" evidence="6">
    <location>
        <begin position="251"/>
        <end position="275"/>
    </location>
</feature>
<accession>A0A251YST5</accession>
<evidence type="ECO:0000256" key="5">
    <source>
        <dbReference type="ARBA" id="ARBA00023136"/>
    </source>
</evidence>
<feature type="transmembrane region" description="Helical" evidence="6">
    <location>
        <begin position="92"/>
        <end position="118"/>
    </location>
</feature>
<comment type="subcellular location">
    <subcellularLocation>
        <location evidence="1">Cell membrane</location>
        <topology evidence="1">Multi-pass membrane protein</topology>
    </subcellularLocation>
</comment>
<name>A0A251YST5_9MICO</name>
<gene>
    <name evidence="7" type="ORF">BFL37_03730</name>
</gene>
<keyword evidence="4 6" id="KW-1133">Transmembrane helix</keyword>
<feature type="transmembrane region" description="Helical" evidence="6">
    <location>
        <begin position="12"/>
        <end position="32"/>
    </location>
</feature>
<keyword evidence="5 6" id="KW-0472">Membrane</keyword>
<proteinExistence type="predicted"/>
<evidence type="ECO:0000313" key="7">
    <source>
        <dbReference type="EMBL" id="OUE27203.1"/>
    </source>
</evidence>
<dbReference type="AlphaFoldDB" id="A0A251YST5"/>
<keyword evidence="3 6" id="KW-0812">Transmembrane</keyword>
<dbReference type="PANTHER" id="PTHR30250:SF11">
    <property type="entry name" value="O-ANTIGEN TRANSPORTER-RELATED"/>
    <property type="match status" value="1"/>
</dbReference>
<feature type="transmembrane region" description="Helical" evidence="6">
    <location>
        <begin position="124"/>
        <end position="144"/>
    </location>
</feature>
<organism evidence="7 8">
    <name type="scientific">Clavibacter michiganensis</name>
    <dbReference type="NCBI Taxonomy" id="28447"/>
    <lineage>
        <taxon>Bacteria</taxon>
        <taxon>Bacillati</taxon>
        <taxon>Actinomycetota</taxon>
        <taxon>Actinomycetes</taxon>
        <taxon>Micrococcales</taxon>
        <taxon>Microbacteriaceae</taxon>
        <taxon>Clavibacter</taxon>
    </lineage>
</organism>
<dbReference type="PANTHER" id="PTHR30250">
    <property type="entry name" value="PST FAMILY PREDICTED COLANIC ACID TRANSPORTER"/>
    <property type="match status" value="1"/>
</dbReference>
<protein>
    <recommendedName>
        <fullName evidence="9">Polysaccharide biosynthesis protein</fullName>
    </recommendedName>
</protein>
<comment type="caution">
    <text evidence="7">The sequence shown here is derived from an EMBL/GenBank/DDBJ whole genome shotgun (WGS) entry which is preliminary data.</text>
</comment>
<evidence type="ECO:0000256" key="6">
    <source>
        <dbReference type="SAM" id="Phobius"/>
    </source>
</evidence>
<feature type="transmembrane region" description="Helical" evidence="6">
    <location>
        <begin position="183"/>
        <end position="204"/>
    </location>
</feature>
<evidence type="ECO:0008006" key="9">
    <source>
        <dbReference type="Google" id="ProtNLM"/>
    </source>
</evidence>
<feature type="transmembrane region" description="Helical" evidence="6">
    <location>
        <begin position="52"/>
        <end position="71"/>
    </location>
</feature>
<reference evidence="7 8" key="1">
    <citation type="submission" date="2016-08" db="EMBL/GenBank/DDBJ databases">
        <title>Genome sequence of Clavibacter michiganensis spp strain CFBP8019.</title>
        <authorList>
            <person name="Thapa S.P."/>
            <person name="Coaker G."/>
            <person name="Jacques M.-A."/>
        </authorList>
    </citation>
    <scope>NUCLEOTIDE SEQUENCE [LARGE SCALE GENOMIC DNA]</scope>
    <source>
        <strain evidence="7">CFBP8019</strain>
    </source>
</reference>
<dbReference type="GO" id="GO:0005886">
    <property type="term" value="C:plasma membrane"/>
    <property type="evidence" value="ECO:0007669"/>
    <property type="project" value="UniProtKB-SubCell"/>
</dbReference>
<feature type="transmembrane region" description="Helical" evidence="6">
    <location>
        <begin position="367"/>
        <end position="390"/>
    </location>
</feature>
<feature type="transmembrane region" description="Helical" evidence="6">
    <location>
        <begin position="156"/>
        <end position="177"/>
    </location>
</feature>
<dbReference type="RefSeq" id="WP_086513818.1">
    <property type="nucleotide sequence ID" value="NZ_MDJZ01000005.1"/>
</dbReference>
<feature type="transmembrane region" description="Helical" evidence="6">
    <location>
        <begin position="397"/>
        <end position="414"/>
    </location>
</feature>
<dbReference type="Proteomes" id="UP000195101">
    <property type="component" value="Unassembled WGS sequence"/>
</dbReference>
<feature type="transmembrane region" description="Helical" evidence="6">
    <location>
        <begin position="420"/>
        <end position="443"/>
    </location>
</feature>
<dbReference type="OrthoDB" id="5241534at2"/>
<evidence type="ECO:0000256" key="2">
    <source>
        <dbReference type="ARBA" id="ARBA00022475"/>
    </source>
</evidence>
<evidence type="ECO:0000256" key="1">
    <source>
        <dbReference type="ARBA" id="ARBA00004651"/>
    </source>
</evidence>
<keyword evidence="2" id="KW-1003">Cell membrane</keyword>
<feature type="transmembrane region" description="Helical" evidence="6">
    <location>
        <begin position="295"/>
        <end position="314"/>
    </location>
</feature>
<dbReference type="EMBL" id="MDJZ01000005">
    <property type="protein sequence ID" value="OUE27203.1"/>
    <property type="molecule type" value="Genomic_DNA"/>
</dbReference>
<evidence type="ECO:0000256" key="3">
    <source>
        <dbReference type="ARBA" id="ARBA00022692"/>
    </source>
</evidence>
<evidence type="ECO:0000256" key="4">
    <source>
        <dbReference type="ARBA" id="ARBA00022989"/>
    </source>
</evidence>